<dbReference type="RefSeq" id="XP_040767640.1">
    <property type="nucleotide sequence ID" value="XM_040902576.1"/>
</dbReference>
<dbReference type="Proteomes" id="UP000076871">
    <property type="component" value="Unassembled WGS sequence"/>
</dbReference>
<accession>A0A165G6N3</accession>
<dbReference type="EMBL" id="KV427610">
    <property type="protein sequence ID" value="KZT09900.1"/>
    <property type="molecule type" value="Genomic_DNA"/>
</dbReference>
<reference evidence="2 3" key="1">
    <citation type="journal article" date="2016" name="Mol. Biol. Evol.">
        <title>Comparative Genomics of Early-Diverging Mushroom-Forming Fungi Provides Insights into the Origins of Lignocellulose Decay Capabilities.</title>
        <authorList>
            <person name="Nagy L.G."/>
            <person name="Riley R."/>
            <person name="Tritt A."/>
            <person name="Adam C."/>
            <person name="Daum C."/>
            <person name="Floudas D."/>
            <person name="Sun H."/>
            <person name="Yadav J.S."/>
            <person name="Pangilinan J."/>
            <person name="Larsson K.H."/>
            <person name="Matsuura K."/>
            <person name="Barry K."/>
            <person name="Labutti K."/>
            <person name="Kuo R."/>
            <person name="Ohm R.A."/>
            <person name="Bhattacharya S.S."/>
            <person name="Shirouzu T."/>
            <person name="Yoshinaga Y."/>
            <person name="Martin F.M."/>
            <person name="Grigoriev I.V."/>
            <person name="Hibbett D.S."/>
        </authorList>
    </citation>
    <scope>NUCLEOTIDE SEQUENCE [LARGE SCALE GENOMIC DNA]</scope>
    <source>
        <strain evidence="2 3">93-53</strain>
    </source>
</reference>
<dbReference type="InParanoid" id="A0A165G6N3"/>
<evidence type="ECO:0000313" key="2">
    <source>
        <dbReference type="EMBL" id="KZT09900.1"/>
    </source>
</evidence>
<evidence type="ECO:0000313" key="3">
    <source>
        <dbReference type="Proteomes" id="UP000076871"/>
    </source>
</evidence>
<protein>
    <submittedName>
        <fullName evidence="2">Uncharacterized protein</fullName>
    </submittedName>
</protein>
<organism evidence="2 3">
    <name type="scientific">Laetiporus sulphureus 93-53</name>
    <dbReference type="NCBI Taxonomy" id="1314785"/>
    <lineage>
        <taxon>Eukaryota</taxon>
        <taxon>Fungi</taxon>
        <taxon>Dikarya</taxon>
        <taxon>Basidiomycota</taxon>
        <taxon>Agaricomycotina</taxon>
        <taxon>Agaricomycetes</taxon>
        <taxon>Polyporales</taxon>
        <taxon>Laetiporus</taxon>
    </lineage>
</organism>
<evidence type="ECO:0000256" key="1">
    <source>
        <dbReference type="SAM" id="MobiDB-lite"/>
    </source>
</evidence>
<gene>
    <name evidence="2" type="ORF">LAESUDRAFT_464398</name>
</gene>
<sequence>MKETKAEDPKTKAGHQDAQCNRPGQIPDSGEGKLEGTANRNSTSRTRRRRRLMFLSHQNSLAAHFHYIGRGRPLDLRLDPEIRHGRREVRRCARATFQCLAGRIRRTPFDDREWGKGAPCNRRDQVELRRDRWRWALAFHTTTGVYIWRRSLIFLHSATGLRRDVRDFRSHLLQSD</sequence>
<name>A0A165G6N3_9APHY</name>
<feature type="compositionally biased region" description="Basic and acidic residues" evidence="1">
    <location>
        <begin position="1"/>
        <end position="15"/>
    </location>
</feature>
<dbReference type="GeneID" id="63819607"/>
<keyword evidence="3" id="KW-1185">Reference proteome</keyword>
<dbReference type="AlphaFoldDB" id="A0A165G6N3"/>
<feature type="region of interest" description="Disordered" evidence="1">
    <location>
        <begin position="1"/>
        <end position="47"/>
    </location>
</feature>
<proteinExistence type="predicted"/>